<organism evidence="5 6">
    <name type="scientific">Candidatus Venteria ishoeyi</name>
    <dbReference type="NCBI Taxonomy" id="1899563"/>
    <lineage>
        <taxon>Bacteria</taxon>
        <taxon>Pseudomonadati</taxon>
        <taxon>Pseudomonadota</taxon>
        <taxon>Gammaproteobacteria</taxon>
        <taxon>Thiotrichales</taxon>
        <taxon>Thiotrichaceae</taxon>
        <taxon>Venteria</taxon>
    </lineage>
</organism>
<dbReference type="PANTHER" id="PTHR30408:SF12">
    <property type="entry name" value="TYPE I RESTRICTION ENZYME MJAVIII SPECIFICITY SUBUNIT"/>
    <property type="match status" value="1"/>
</dbReference>
<dbReference type="AlphaFoldDB" id="A0A1H6F7P8"/>
<dbReference type="EMBL" id="FMSV02000136">
    <property type="protein sequence ID" value="SEH04985.1"/>
    <property type="molecule type" value="Genomic_DNA"/>
</dbReference>
<dbReference type="InterPro" id="IPR052021">
    <property type="entry name" value="Type-I_RS_S_subunit"/>
</dbReference>
<evidence type="ECO:0000313" key="5">
    <source>
        <dbReference type="EMBL" id="SEH04985.1"/>
    </source>
</evidence>
<dbReference type="RefSeq" id="WP_103918978.1">
    <property type="nucleotide sequence ID" value="NZ_FMSV02000136.1"/>
</dbReference>
<accession>A0A1H6F7P8</accession>
<dbReference type="GO" id="GO:0003677">
    <property type="term" value="F:DNA binding"/>
    <property type="evidence" value="ECO:0007669"/>
    <property type="project" value="UniProtKB-KW"/>
</dbReference>
<dbReference type="GO" id="GO:0009307">
    <property type="term" value="P:DNA restriction-modification system"/>
    <property type="evidence" value="ECO:0007669"/>
    <property type="project" value="UniProtKB-KW"/>
</dbReference>
<dbReference type="InterPro" id="IPR044946">
    <property type="entry name" value="Restrct_endonuc_typeI_TRD_sf"/>
</dbReference>
<evidence type="ECO:0000256" key="1">
    <source>
        <dbReference type="ARBA" id="ARBA00010923"/>
    </source>
</evidence>
<keyword evidence="2" id="KW-0680">Restriction system</keyword>
<comment type="similarity">
    <text evidence="1">Belongs to the type-I restriction system S methylase family.</text>
</comment>
<dbReference type="Gene3D" id="1.10.287.1120">
    <property type="entry name" value="Bipartite methylase S protein"/>
    <property type="match status" value="1"/>
</dbReference>
<evidence type="ECO:0000259" key="4">
    <source>
        <dbReference type="Pfam" id="PF01420"/>
    </source>
</evidence>
<evidence type="ECO:0000313" key="6">
    <source>
        <dbReference type="Proteomes" id="UP000236724"/>
    </source>
</evidence>
<dbReference type="Gene3D" id="3.90.220.20">
    <property type="entry name" value="DNA methylase specificity domains"/>
    <property type="match status" value="2"/>
</dbReference>
<dbReference type="OrthoDB" id="9798929at2"/>
<evidence type="ECO:0000256" key="2">
    <source>
        <dbReference type="ARBA" id="ARBA00022747"/>
    </source>
</evidence>
<feature type="domain" description="Type I restriction modification DNA specificity" evidence="4">
    <location>
        <begin position="262"/>
        <end position="409"/>
    </location>
</feature>
<sequence length="421" mass="48618">MNEINKRPRVRFVGYTDNWEKHELKNLLIERKILQKISDDAPILAFAAGQGVIDRSERKSNNRDHLTLDQVNKYYKLTEYDDIVYNPSNLKYGAIDRNKHGRGVISPIYVTFTTEEKPSFIELIVKSEKLKLRALQYEEGTVVKRQSVKPENLLSLDVNISSSLNEQTKIGNYFQQLDNLITLHQRKYDKLLNVKKAMLEKMFLKKGADMPEIRFKGFSEKWEGRKYSESFTNIPNNTFSRSELNYNFGLAKNIHYGDILIKFGELLDIEKEKVPFITNNNLANKLKPLKLQNGDVIIADAAEDKTVGKCTELINVRKEIILSGLHTIPIRPALYFSPKYLGYYMNSSAYHNQLLPLMQGTKVLSISKSAIQDTSIYFPHLKEQTKIGNLFKNLDKLLTLQQTQLKKLKNIKKACLEKMFA</sequence>
<dbReference type="Proteomes" id="UP000236724">
    <property type="component" value="Unassembled WGS sequence"/>
</dbReference>
<dbReference type="PANTHER" id="PTHR30408">
    <property type="entry name" value="TYPE-1 RESTRICTION ENZYME ECOKI SPECIFICITY PROTEIN"/>
    <property type="match status" value="1"/>
</dbReference>
<dbReference type="Pfam" id="PF01420">
    <property type="entry name" value="Methylase_S"/>
    <property type="match status" value="1"/>
</dbReference>
<gene>
    <name evidence="5" type="ORF">MBHS_00838</name>
</gene>
<dbReference type="SUPFAM" id="SSF116734">
    <property type="entry name" value="DNA methylase specificity domain"/>
    <property type="match status" value="2"/>
</dbReference>
<protein>
    <submittedName>
        <fullName evidence="5">EcoKI restriction-modification system protein HsdS</fullName>
    </submittedName>
</protein>
<evidence type="ECO:0000256" key="3">
    <source>
        <dbReference type="ARBA" id="ARBA00023125"/>
    </source>
</evidence>
<keyword evidence="6" id="KW-1185">Reference proteome</keyword>
<keyword evidence="3" id="KW-0238">DNA-binding</keyword>
<name>A0A1H6F7P8_9GAMM</name>
<proteinExistence type="inferred from homology"/>
<dbReference type="InterPro" id="IPR000055">
    <property type="entry name" value="Restrct_endonuc_typeI_TRD"/>
</dbReference>
<reference evidence="5 6" key="1">
    <citation type="submission" date="2016-10" db="EMBL/GenBank/DDBJ databases">
        <authorList>
            <person name="de Groot N.N."/>
        </authorList>
    </citation>
    <scope>NUCLEOTIDE SEQUENCE [LARGE SCALE GENOMIC DNA]</scope>
    <source>
        <strain evidence="5">MBHS1</strain>
    </source>
</reference>